<reference evidence="1" key="1">
    <citation type="submission" date="2013-12" db="EMBL/GenBank/DDBJ databases">
        <title>The Genome Sequence of Aphanomyces invadans NJM9701.</title>
        <authorList>
            <consortium name="The Broad Institute Genomics Platform"/>
            <person name="Russ C."/>
            <person name="Tyler B."/>
            <person name="van West P."/>
            <person name="Dieguez-Uribeondo J."/>
            <person name="Young S.K."/>
            <person name="Zeng Q."/>
            <person name="Gargeya S."/>
            <person name="Fitzgerald M."/>
            <person name="Abouelleil A."/>
            <person name="Alvarado L."/>
            <person name="Chapman S.B."/>
            <person name="Gainer-Dewar J."/>
            <person name="Goldberg J."/>
            <person name="Griggs A."/>
            <person name="Gujja S."/>
            <person name="Hansen M."/>
            <person name="Howarth C."/>
            <person name="Imamovic A."/>
            <person name="Ireland A."/>
            <person name="Larimer J."/>
            <person name="McCowan C."/>
            <person name="Murphy C."/>
            <person name="Pearson M."/>
            <person name="Poon T.W."/>
            <person name="Priest M."/>
            <person name="Roberts A."/>
            <person name="Saif S."/>
            <person name="Shea T."/>
            <person name="Sykes S."/>
            <person name="Wortman J."/>
            <person name="Nusbaum C."/>
            <person name="Birren B."/>
        </authorList>
    </citation>
    <scope>NUCLEOTIDE SEQUENCE [LARGE SCALE GENOMIC DNA]</scope>
    <source>
        <strain evidence="1">NJM9701</strain>
    </source>
</reference>
<dbReference type="EMBL" id="KI913982">
    <property type="protein sequence ID" value="ETV95195.1"/>
    <property type="molecule type" value="Genomic_DNA"/>
</dbReference>
<protein>
    <submittedName>
        <fullName evidence="1">Uncharacterized protein</fullName>
    </submittedName>
</protein>
<evidence type="ECO:0000313" key="1">
    <source>
        <dbReference type="EMBL" id="ETV95195.1"/>
    </source>
</evidence>
<dbReference type="VEuPathDB" id="FungiDB:H310_11457"/>
<name>A0A024TM11_9STRA</name>
<accession>A0A024TM11</accession>
<dbReference type="RefSeq" id="XP_008876368.1">
    <property type="nucleotide sequence ID" value="XM_008878146.1"/>
</dbReference>
<gene>
    <name evidence="1" type="ORF">H310_11457</name>
</gene>
<proteinExistence type="predicted"/>
<organism evidence="1">
    <name type="scientific">Aphanomyces invadans</name>
    <dbReference type="NCBI Taxonomy" id="157072"/>
    <lineage>
        <taxon>Eukaryota</taxon>
        <taxon>Sar</taxon>
        <taxon>Stramenopiles</taxon>
        <taxon>Oomycota</taxon>
        <taxon>Saprolegniomycetes</taxon>
        <taxon>Saprolegniales</taxon>
        <taxon>Verrucalvaceae</taxon>
        <taxon>Aphanomyces</taxon>
    </lineage>
</organism>
<dbReference type="GeneID" id="20088507"/>
<dbReference type="AlphaFoldDB" id="A0A024TM11"/>
<sequence length="183" mass="20800">MSSWPDRNILPTFQTATTSTGTLPWATQAVTEAPSTHLERVTVRPADGLCRCACATRTEMDSRTAKSWVIRAVFGRRERSRTKLWVFQTQGSVPAPETKPTLPSHVLKRAMRCRSKRSLLPRYSFLWAWPLWAWPSLKFNIATSTDSSGPVVLCSMIREPPNRMETFFYPCAQHECMKPVHSS</sequence>